<feature type="non-terminal residue" evidence="1">
    <location>
        <position position="1"/>
    </location>
</feature>
<accession>A0A0C9WT74</accession>
<reference evidence="1 2" key="1">
    <citation type="submission" date="2014-04" db="EMBL/GenBank/DDBJ databases">
        <authorList>
            <consortium name="DOE Joint Genome Institute"/>
            <person name="Kuo A."/>
            <person name="Kohler A."/>
            <person name="Nagy L.G."/>
            <person name="Floudas D."/>
            <person name="Copeland A."/>
            <person name="Barry K.W."/>
            <person name="Cichocki N."/>
            <person name="Veneault-Fourrey C."/>
            <person name="LaButti K."/>
            <person name="Lindquist E.A."/>
            <person name="Lipzen A."/>
            <person name="Lundell T."/>
            <person name="Morin E."/>
            <person name="Murat C."/>
            <person name="Sun H."/>
            <person name="Tunlid A."/>
            <person name="Henrissat B."/>
            <person name="Grigoriev I.V."/>
            <person name="Hibbett D.S."/>
            <person name="Martin F."/>
            <person name="Nordberg H.P."/>
            <person name="Cantor M.N."/>
            <person name="Hua S.X."/>
        </authorList>
    </citation>
    <scope>NUCLEOTIDE SEQUENCE [LARGE SCALE GENOMIC DNA]</scope>
    <source>
        <strain evidence="1 2">LaAM-08-1</strain>
    </source>
</reference>
<dbReference type="Proteomes" id="UP000054477">
    <property type="component" value="Unassembled WGS sequence"/>
</dbReference>
<evidence type="ECO:0000313" key="2">
    <source>
        <dbReference type="Proteomes" id="UP000054477"/>
    </source>
</evidence>
<sequence length="143" mass="16355">DSNEELSAEEKELLALSAGIDDEELAMADEMMAETEEDDRLIDEDLNELDEWIDEVSNKMTDEERLVLAANIRPVSCVLVKLRKLAFALVNSTTLLLPAWKSCLQDLELVIRIMPRDVATHWNSTYDMLNFAVDYRKAIEHIT</sequence>
<dbReference type="EMBL" id="KN838768">
    <property type="protein sequence ID" value="KIJ95065.1"/>
    <property type="molecule type" value="Genomic_DNA"/>
</dbReference>
<protein>
    <submittedName>
        <fullName evidence="1">Uncharacterized protein</fullName>
    </submittedName>
</protein>
<reference evidence="2" key="2">
    <citation type="submission" date="2015-01" db="EMBL/GenBank/DDBJ databases">
        <title>Evolutionary Origins and Diversification of the Mycorrhizal Mutualists.</title>
        <authorList>
            <consortium name="DOE Joint Genome Institute"/>
            <consortium name="Mycorrhizal Genomics Consortium"/>
            <person name="Kohler A."/>
            <person name="Kuo A."/>
            <person name="Nagy L.G."/>
            <person name="Floudas D."/>
            <person name="Copeland A."/>
            <person name="Barry K.W."/>
            <person name="Cichocki N."/>
            <person name="Veneault-Fourrey C."/>
            <person name="LaButti K."/>
            <person name="Lindquist E.A."/>
            <person name="Lipzen A."/>
            <person name="Lundell T."/>
            <person name="Morin E."/>
            <person name="Murat C."/>
            <person name="Riley R."/>
            <person name="Ohm R."/>
            <person name="Sun H."/>
            <person name="Tunlid A."/>
            <person name="Henrissat B."/>
            <person name="Grigoriev I.V."/>
            <person name="Hibbett D.S."/>
            <person name="Martin F."/>
        </authorList>
    </citation>
    <scope>NUCLEOTIDE SEQUENCE [LARGE SCALE GENOMIC DNA]</scope>
    <source>
        <strain evidence="2">LaAM-08-1</strain>
    </source>
</reference>
<proteinExistence type="predicted"/>
<name>A0A0C9WT74_9AGAR</name>
<keyword evidence="2" id="KW-1185">Reference proteome</keyword>
<dbReference type="HOGENOM" id="CLU_096306_3_0_1"/>
<gene>
    <name evidence="1" type="ORF">K443DRAFT_77205</name>
</gene>
<feature type="non-terminal residue" evidence="1">
    <location>
        <position position="143"/>
    </location>
</feature>
<dbReference type="OrthoDB" id="3252425at2759"/>
<dbReference type="AlphaFoldDB" id="A0A0C9WT74"/>
<organism evidence="1 2">
    <name type="scientific">Laccaria amethystina LaAM-08-1</name>
    <dbReference type="NCBI Taxonomy" id="1095629"/>
    <lineage>
        <taxon>Eukaryota</taxon>
        <taxon>Fungi</taxon>
        <taxon>Dikarya</taxon>
        <taxon>Basidiomycota</taxon>
        <taxon>Agaricomycotina</taxon>
        <taxon>Agaricomycetes</taxon>
        <taxon>Agaricomycetidae</taxon>
        <taxon>Agaricales</taxon>
        <taxon>Agaricineae</taxon>
        <taxon>Hydnangiaceae</taxon>
        <taxon>Laccaria</taxon>
    </lineage>
</organism>
<evidence type="ECO:0000313" key="1">
    <source>
        <dbReference type="EMBL" id="KIJ95065.1"/>
    </source>
</evidence>